<dbReference type="GO" id="GO:0016779">
    <property type="term" value="F:nucleotidyltransferase activity"/>
    <property type="evidence" value="ECO:0007669"/>
    <property type="project" value="UniProtKB-KW"/>
</dbReference>
<accession>W0DL59</accession>
<sequence>MTARCDTRDDVIRILKQSRDELRALGVRRVGLFGSFRRGDAQSASDVDLLVEFEPGEKTFDHFLALSGLLEEAMQRPVDLVTPEALSPHVGPHILREVEYVPLVA</sequence>
<dbReference type="Gene3D" id="3.30.460.10">
    <property type="entry name" value="Beta Polymerase, domain 2"/>
    <property type="match status" value="1"/>
</dbReference>
<comment type="similarity">
    <text evidence="9">Belongs to the MntA antitoxin family.</text>
</comment>
<evidence type="ECO:0000256" key="6">
    <source>
        <dbReference type="ARBA" id="ARBA00022741"/>
    </source>
</evidence>
<evidence type="ECO:0000313" key="11">
    <source>
        <dbReference type="EMBL" id="AHE97723.1"/>
    </source>
</evidence>
<dbReference type="InterPro" id="IPR043519">
    <property type="entry name" value="NT_sf"/>
</dbReference>
<dbReference type="HOGENOM" id="CLU_130257_10_1_6"/>
<dbReference type="AlphaFoldDB" id="W0DL59"/>
<dbReference type="Pfam" id="PF01909">
    <property type="entry name" value="NTP_transf_2"/>
    <property type="match status" value="1"/>
</dbReference>
<evidence type="ECO:0000256" key="2">
    <source>
        <dbReference type="ARBA" id="ARBA00022649"/>
    </source>
</evidence>
<evidence type="ECO:0000259" key="10">
    <source>
        <dbReference type="Pfam" id="PF01909"/>
    </source>
</evidence>
<evidence type="ECO:0000256" key="4">
    <source>
        <dbReference type="ARBA" id="ARBA00022695"/>
    </source>
</evidence>
<dbReference type="CDD" id="cd05403">
    <property type="entry name" value="NT_KNTase_like"/>
    <property type="match status" value="1"/>
</dbReference>
<gene>
    <name evidence="11" type="ORF">THITH_04990</name>
</gene>
<protein>
    <submittedName>
        <fullName evidence="11">Nucleotidyltransferase</fullName>
    </submittedName>
</protein>
<evidence type="ECO:0000256" key="1">
    <source>
        <dbReference type="ARBA" id="ARBA00001946"/>
    </source>
</evidence>
<dbReference type="Proteomes" id="UP000005289">
    <property type="component" value="Chromosome"/>
</dbReference>
<dbReference type="STRING" id="713585.THITH_04990"/>
<proteinExistence type="inferred from homology"/>
<keyword evidence="6" id="KW-0547">Nucleotide-binding</keyword>
<keyword evidence="5" id="KW-0479">Metal-binding</keyword>
<name>W0DL59_9GAMM</name>
<evidence type="ECO:0000256" key="8">
    <source>
        <dbReference type="ARBA" id="ARBA00022842"/>
    </source>
</evidence>
<organism evidence="11 12">
    <name type="scientific">Thioalkalivibrio paradoxus ARh 1</name>
    <dbReference type="NCBI Taxonomy" id="713585"/>
    <lineage>
        <taxon>Bacteria</taxon>
        <taxon>Pseudomonadati</taxon>
        <taxon>Pseudomonadota</taxon>
        <taxon>Gammaproteobacteria</taxon>
        <taxon>Chromatiales</taxon>
        <taxon>Ectothiorhodospiraceae</taxon>
        <taxon>Thioalkalivibrio</taxon>
    </lineage>
</organism>
<dbReference type="GO" id="GO:0005524">
    <property type="term" value="F:ATP binding"/>
    <property type="evidence" value="ECO:0007669"/>
    <property type="project" value="UniProtKB-KW"/>
</dbReference>
<keyword evidence="8" id="KW-0460">Magnesium</keyword>
<keyword evidence="4" id="KW-0548">Nucleotidyltransferase</keyword>
<dbReference type="EMBL" id="CP007029">
    <property type="protein sequence ID" value="AHE97723.1"/>
    <property type="molecule type" value="Genomic_DNA"/>
</dbReference>
<evidence type="ECO:0000256" key="7">
    <source>
        <dbReference type="ARBA" id="ARBA00022840"/>
    </source>
</evidence>
<comment type="cofactor">
    <cofactor evidence="1">
        <name>Mg(2+)</name>
        <dbReference type="ChEBI" id="CHEBI:18420"/>
    </cofactor>
</comment>
<dbReference type="RefSeq" id="WP_006748842.1">
    <property type="nucleotide sequence ID" value="NZ_CP007029.1"/>
</dbReference>
<reference evidence="11 12" key="1">
    <citation type="submission" date="2013-12" db="EMBL/GenBank/DDBJ databases">
        <authorList>
            <consortium name="DOE Joint Genome Institute"/>
            <person name="Muyzer G."/>
            <person name="Huntemann M."/>
            <person name="Han J."/>
            <person name="Chen A."/>
            <person name="Kyrpides N."/>
            <person name="Mavromatis K."/>
            <person name="Markowitz V."/>
            <person name="Palaniappan K."/>
            <person name="Ivanova N."/>
            <person name="Schaumberg A."/>
            <person name="Pati A."/>
            <person name="Liolios K."/>
            <person name="Nordberg H.P."/>
            <person name="Cantor M.N."/>
            <person name="Hua S.X."/>
            <person name="Woyke T."/>
        </authorList>
    </citation>
    <scope>NUCLEOTIDE SEQUENCE [LARGE SCALE GENOMIC DNA]</scope>
    <source>
        <strain evidence="11 12">ARh 1</strain>
    </source>
</reference>
<feature type="domain" description="Polymerase nucleotidyl transferase" evidence="10">
    <location>
        <begin position="16"/>
        <end position="90"/>
    </location>
</feature>
<dbReference type="SUPFAM" id="SSF81301">
    <property type="entry name" value="Nucleotidyltransferase"/>
    <property type="match status" value="1"/>
</dbReference>
<evidence type="ECO:0000256" key="3">
    <source>
        <dbReference type="ARBA" id="ARBA00022679"/>
    </source>
</evidence>
<keyword evidence="3 11" id="KW-0808">Transferase</keyword>
<evidence type="ECO:0000313" key="12">
    <source>
        <dbReference type="Proteomes" id="UP000005289"/>
    </source>
</evidence>
<dbReference type="GO" id="GO:0046872">
    <property type="term" value="F:metal ion binding"/>
    <property type="evidence" value="ECO:0007669"/>
    <property type="project" value="UniProtKB-KW"/>
</dbReference>
<keyword evidence="12" id="KW-1185">Reference proteome</keyword>
<keyword evidence="2" id="KW-1277">Toxin-antitoxin system</keyword>
<dbReference type="KEGG" id="tti:THITH_04990"/>
<evidence type="ECO:0000256" key="5">
    <source>
        <dbReference type="ARBA" id="ARBA00022723"/>
    </source>
</evidence>
<evidence type="ECO:0000256" key="9">
    <source>
        <dbReference type="ARBA" id="ARBA00038276"/>
    </source>
</evidence>
<keyword evidence="7" id="KW-0067">ATP-binding</keyword>
<dbReference type="InterPro" id="IPR002934">
    <property type="entry name" value="Polymerase_NTP_transf_dom"/>
</dbReference>
<dbReference type="InterPro" id="IPR052038">
    <property type="entry name" value="Type-VII_TA_antitoxin"/>
</dbReference>
<dbReference type="PANTHER" id="PTHR33571:SF12">
    <property type="entry name" value="BSL3053 PROTEIN"/>
    <property type="match status" value="1"/>
</dbReference>
<dbReference type="PANTHER" id="PTHR33571">
    <property type="entry name" value="SSL8005 PROTEIN"/>
    <property type="match status" value="1"/>
</dbReference>